<dbReference type="PANTHER" id="PTHR46888">
    <property type="entry name" value="ZINC KNUCKLE DOMAINCONTAINING PROTEIN-RELATED"/>
    <property type="match status" value="1"/>
</dbReference>
<name>A0AAV4AFI9_9GAST</name>
<dbReference type="CDD" id="cd01647">
    <property type="entry name" value="RT_LTR"/>
    <property type="match status" value="1"/>
</dbReference>
<organism evidence="4 5">
    <name type="scientific">Plakobranchus ocellatus</name>
    <dbReference type="NCBI Taxonomy" id="259542"/>
    <lineage>
        <taxon>Eukaryota</taxon>
        <taxon>Metazoa</taxon>
        <taxon>Spiralia</taxon>
        <taxon>Lophotrochozoa</taxon>
        <taxon>Mollusca</taxon>
        <taxon>Gastropoda</taxon>
        <taxon>Heterobranchia</taxon>
        <taxon>Euthyneura</taxon>
        <taxon>Panpulmonata</taxon>
        <taxon>Sacoglossa</taxon>
        <taxon>Placobranchoidea</taxon>
        <taxon>Plakobranchidae</taxon>
        <taxon>Plakobranchus</taxon>
    </lineage>
</organism>
<keyword evidence="5" id="KW-1185">Reference proteome</keyword>
<gene>
    <name evidence="4" type="ORF">PoB_003343000</name>
</gene>
<dbReference type="AlphaFoldDB" id="A0AAV4AFI9"/>
<dbReference type="PANTHER" id="PTHR46888:SF1">
    <property type="entry name" value="RIBONUCLEASE H"/>
    <property type="match status" value="1"/>
</dbReference>
<reference evidence="4 5" key="1">
    <citation type="journal article" date="2021" name="Elife">
        <title>Chloroplast acquisition without the gene transfer in kleptoplastic sea slugs, Plakobranchus ocellatus.</title>
        <authorList>
            <person name="Maeda T."/>
            <person name="Takahashi S."/>
            <person name="Yoshida T."/>
            <person name="Shimamura S."/>
            <person name="Takaki Y."/>
            <person name="Nagai Y."/>
            <person name="Toyoda A."/>
            <person name="Suzuki Y."/>
            <person name="Arimoto A."/>
            <person name="Ishii H."/>
            <person name="Satoh N."/>
            <person name="Nishiyama T."/>
            <person name="Hasebe M."/>
            <person name="Maruyama T."/>
            <person name="Minagawa J."/>
            <person name="Obokata J."/>
            <person name="Shigenobu S."/>
        </authorList>
    </citation>
    <scope>NUCLEOTIDE SEQUENCE [LARGE SCALE GENOMIC DNA]</scope>
</reference>
<dbReference type="InterPro" id="IPR043502">
    <property type="entry name" value="DNA/RNA_pol_sf"/>
</dbReference>
<accession>A0AAV4AFI9</accession>
<feature type="domain" description="Reverse transcriptase" evidence="3">
    <location>
        <begin position="717"/>
        <end position="826"/>
    </location>
</feature>
<comment type="caution">
    <text evidence="4">The sequence shown here is derived from an EMBL/GenBank/DDBJ whole genome shotgun (WGS) entry which is preliminary data.</text>
</comment>
<sequence>MESKVQADLDVQEKKLRAEESKLARAKELAEAEEKKLKAQTAALEAKKLLDVTAGTPTPHPNHAKPKLPPLTEFSQVDLYLQRFENYAKSMKWKPGDYASCLANLLQGEALSVFLSLSPEDISDYQSVKKTLLRRFGCDKNGFKSKFFSAKPSQDEDFATYINRVARYFNRWLELAQVSDFDSLSFLILSEIALQPCDAEFVAYIKDHSPTSLSDLKTQATSYLDARPSKSFIRDSATSFAGESIRPTARSDSRRPSIHSYRSQTHKRANTPSLGRHTSHTSSGHRPPTHGVHSFDAKFNRDGRLHIESASLFGSKCSLLRDTGCNTVGVRRSLVPVSSITGRRIKVNTFCCENRAFDTAVIDISSPYFSGRVEACLLTNPVADVILGDIDGIIDPTPSNSYSGVDGSVPSACVVTRARARKTIDNNSQNNMVPSYDPSAQSQLIHTALNCVPLADVDSRQKVDPTLKDWFNRYQFVIDFHNKLKAGWQLAASALKEFADKSREHQSLNPRVKHFAVDDQVLVLLPSSNNKLSLTLQGPFNIAKKLSPVVYLVDFGHRVSPLHVNLLRKYHRDSPYQIKQPTSTVSAENTTAKANAASHQPTALEPELLPFAHASMEFDPFIFPFGSEDIEMPSEMSPSMTAEDDIATTAYVSTVTEDSITEFGSSIPTPSLSHDETLRVNINPCLDSAKVQQVQELFTEFQDILTSLPGLTTTIHHVISENIPLPEDLFMQMSKSEIFSTCDLAKAYWQIPLEENIKKFTAFQTPLGLMQWIRMPFGLVTAPATFYRLMRLVIGDRQNFLSYFDDTMTHTRSLSGHLTALRTLFSSAWFTCQSYETVYLQD</sequence>
<protein>
    <submittedName>
        <fullName evidence="4">Zinc finger protein</fullName>
    </submittedName>
</protein>
<dbReference type="Pfam" id="PF00078">
    <property type="entry name" value="RVT_1"/>
    <property type="match status" value="1"/>
</dbReference>
<evidence type="ECO:0000259" key="3">
    <source>
        <dbReference type="Pfam" id="PF00078"/>
    </source>
</evidence>
<dbReference type="SUPFAM" id="SSF56672">
    <property type="entry name" value="DNA/RNA polymerases"/>
    <property type="match status" value="1"/>
</dbReference>
<dbReference type="Gene3D" id="3.10.10.10">
    <property type="entry name" value="HIV Type 1 Reverse Transcriptase, subunit A, domain 1"/>
    <property type="match status" value="1"/>
</dbReference>
<dbReference type="Proteomes" id="UP000735302">
    <property type="component" value="Unassembled WGS sequence"/>
</dbReference>
<feature type="coiled-coil region" evidence="1">
    <location>
        <begin position="9"/>
        <end position="49"/>
    </location>
</feature>
<proteinExistence type="predicted"/>
<feature type="region of interest" description="Disordered" evidence="2">
    <location>
        <begin position="581"/>
        <end position="600"/>
    </location>
</feature>
<feature type="region of interest" description="Disordered" evidence="2">
    <location>
        <begin position="243"/>
        <end position="295"/>
    </location>
</feature>
<dbReference type="Gene3D" id="3.30.70.270">
    <property type="match status" value="1"/>
</dbReference>
<dbReference type="InterPro" id="IPR043128">
    <property type="entry name" value="Rev_trsase/Diguanyl_cyclase"/>
</dbReference>
<dbReference type="InterPro" id="IPR000477">
    <property type="entry name" value="RT_dom"/>
</dbReference>
<keyword evidence="1" id="KW-0175">Coiled coil</keyword>
<evidence type="ECO:0000256" key="1">
    <source>
        <dbReference type="SAM" id="Coils"/>
    </source>
</evidence>
<dbReference type="EMBL" id="BLXT01003828">
    <property type="protein sequence ID" value="GFO06925.1"/>
    <property type="molecule type" value="Genomic_DNA"/>
</dbReference>
<evidence type="ECO:0000313" key="4">
    <source>
        <dbReference type="EMBL" id="GFO06925.1"/>
    </source>
</evidence>
<evidence type="ECO:0000313" key="5">
    <source>
        <dbReference type="Proteomes" id="UP000735302"/>
    </source>
</evidence>
<evidence type="ECO:0000256" key="2">
    <source>
        <dbReference type="SAM" id="MobiDB-lite"/>
    </source>
</evidence>